<evidence type="ECO:0000256" key="7">
    <source>
        <dbReference type="ARBA" id="ARBA00023146"/>
    </source>
</evidence>
<dbReference type="GO" id="GO:0006429">
    <property type="term" value="P:leucyl-tRNA aminoacylation"/>
    <property type="evidence" value="ECO:0007669"/>
    <property type="project" value="UniProtKB-UniRule"/>
</dbReference>
<evidence type="ECO:0000256" key="3">
    <source>
        <dbReference type="ARBA" id="ARBA00022598"/>
    </source>
</evidence>
<evidence type="ECO:0000256" key="6">
    <source>
        <dbReference type="ARBA" id="ARBA00022917"/>
    </source>
</evidence>
<evidence type="ECO:0000259" key="14">
    <source>
        <dbReference type="Pfam" id="PF09334"/>
    </source>
</evidence>
<keyword evidence="11" id="KW-0175">Coiled coil</keyword>
<dbReference type="PANTHER" id="PTHR43740:SF2">
    <property type="entry name" value="LEUCINE--TRNA LIGASE, MITOCHONDRIAL"/>
    <property type="match status" value="1"/>
</dbReference>
<keyword evidence="6 9" id="KW-0648">Protein biosynthesis</keyword>
<dbReference type="SUPFAM" id="SSF50677">
    <property type="entry name" value="ValRS/IleRS/LeuRS editing domain"/>
    <property type="match status" value="1"/>
</dbReference>
<dbReference type="EMBL" id="PNIE01000043">
    <property type="protein sequence ID" value="PMP63186.1"/>
    <property type="molecule type" value="Genomic_DNA"/>
</dbReference>
<proteinExistence type="inferred from homology"/>
<evidence type="ECO:0000256" key="8">
    <source>
        <dbReference type="ARBA" id="ARBA00047469"/>
    </source>
</evidence>
<dbReference type="Pfam" id="PF08264">
    <property type="entry name" value="Anticodon_1"/>
    <property type="match status" value="1"/>
</dbReference>
<evidence type="ECO:0000259" key="15">
    <source>
        <dbReference type="Pfam" id="PF13603"/>
    </source>
</evidence>
<evidence type="ECO:0000256" key="10">
    <source>
        <dbReference type="RuleBase" id="RU363035"/>
    </source>
</evidence>
<name>A0A2N7PJZ0_9BACT</name>
<keyword evidence="7 9" id="KW-0030">Aminoacyl-tRNA synthetase</keyword>
<dbReference type="InterPro" id="IPR002300">
    <property type="entry name" value="aa-tRNA-synth_Ia"/>
</dbReference>
<evidence type="ECO:0000313" key="17">
    <source>
        <dbReference type="Proteomes" id="UP000235731"/>
    </source>
</evidence>
<organism evidence="16 17">
    <name type="scientific">Caldimicrobium thiodismutans</name>
    <dbReference type="NCBI Taxonomy" id="1653476"/>
    <lineage>
        <taxon>Bacteria</taxon>
        <taxon>Pseudomonadati</taxon>
        <taxon>Thermodesulfobacteriota</taxon>
        <taxon>Thermodesulfobacteria</taxon>
        <taxon>Thermodesulfobacteriales</taxon>
        <taxon>Thermodesulfobacteriaceae</taxon>
        <taxon>Caldimicrobium</taxon>
    </lineage>
</organism>
<dbReference type="InterPro" id="IPR014729">
    <property type="entry name" value="Rossmann-like_a/b/a_fold"/>
</dbReference>
<feature type="domain" description="Methionyl/Leucyl tRNA synthetase" evidence="14">
    <location>
        <begin position="36"/>
        <end position="182"/>
    </location>
</feature>
<gene>
    <name evidence="9" type="primary">leuS</name>
    <name evidence="16" type="ORF">C0197_03120</name>
</gene>
<dbReference type="Gene3D" id="1.10.730.10">
    <property type="entry name" value="Isoleucyl-tRNA Synthetase, Domain 1"/>
    <property type="match status" value="1"/>
</dbReference>
<dbReference type="SUPFAM" id="SSF47323">
    <property type="entry name" value="Anticodon-binding domain of a subclass of class I aminoacyl-tRNA synthetases"/>
    <property type="match status" value="1"/>
</dbReference>
<dbReference type="SUPFAM" id="SSF52374">
    <property type="entry name" value="Nucleotidylyl transferase"/>
    <property type="match status" value="1"/>
</dbReference>
<evidence type="ECO:0000259" key="13">
    <source>
        <dbReference type="Pfam" id="PF08264"/>
    </source>
</evidence>
<dbReference type="HAMAP" id="MF_00049_B">
    <property type="entry name" value="Leu_tRNA_synth_B"/>
    <property type="match status" value="1"/>
</dbReference>
<dbReference type="NCBIfam" id="TIGR00396">
    <property type="entry name" value="leuS_bact"/>
    <property type="match status" value="1"/>
</dbReference>
<feature type="domain" description="Leucyl-tRNA synthetase editing" evidence="15">
    <location>
        <begin position="221"/>
        <end position="407"/>
    </location>
</feature>
<comment type="similarity">
    <text evidence="1 9 10">Belongs to the class-I aminoacyl-tRNA synthetase family.</text>
</comment>
<dbReference type="GO" id="GO:0002161">
    <property type="term" value="F:aminoacyl-tRNA deacylase activity"/>
    <property type="evidence" value="ECO:0007669"/>
    <property type="project" value="InterPro"/>
</dbReference>
<sequence>MKGYNPSAIEEKWQKIWEEKKVFKVKSDPSKPKYYVLEMFPYPSGRIHMGHVRNYTLGDIIARVKRMKGYNVLHPMGWDAFGLPAENAALKQGIHPAKWTYSNIDYMRNQLKKLGFSYDWDREFATCDPEYYKFEQRFFIEMFERGLAYRKKTLVNWCESCQTVLANEQVEDGKCWRCGEEVQMREMEGWFLKITAYAEELLSDLEKLRGHWPEKVLVMQKNWIGKSEGAEIDFYIPELDKNLTIFTTRPDTLFGVTFLSLSPEHPLALEIAEKKGFKEKLLEFRERVRRERKKIEEGVAEKEGFFLETYAVHPFTKEEIPLYTANFVLMEYGTGAIMCVPAHDQRDFEFAKKFGLPIKVVIQPKNKELKPEEMEEAYEAPGIMVNSQEFTGLESEEGKKRVIDKLESLGLGKRKITYRLRDWGVSRQRYWGCPIPIVYCEKCGIVPEKKENLPIKLPLDAQIDSKGRSPLPHLKEFVETFCPKCGGKARRETDTFDTFVESSWYFARFTCPDYPEPFNPEDTEYWLPVDQYIGGIEHAILHLLYARFFTKVLRDLGYLKLDEPFSNLLTQGMVIKETYRCPKHGWIYPEEVSPEGTCLRDHCGEKVIIGKPEKMSKSKCNVVDPDVMIKKYGADTVRLFIAFAAPPEKDLEWSDHGIEGAYRFLKRIYNLFEEYVEILKKINYKEEELKNLSGKALKLRRKLHQMVKKVHQDFEERFHFNTGIAAIMEFVNYLQDSLKELDSSEEINQKLLKEVFEKLLLCLSPVCPHICEELWERLGKNTFISEASFPTWEEDLLKEETFILVVQINGKVRDQIEVPSGISKEDALSLVRGLPKVQKYLEGKTIRNVIFIPEKLVNIVVS</sequence>
<dbReference type="FunFam" id="3.40.50.620:FF:000003">
    <property type="entry name" value="Leucine--tRNA ligase"/>
    <property type="match status" value="1"/>
</dbReference>
<dbReference type="InterPro" id="IPR015413">
    <property type="entry name" value="Methionyl/Leucyl_tRNA_Synth"/>
</dbReference>
<dbReference type="GO" id="GO:0005829">
    <property type="term" value="C:cytosol"/>
    <property type="evidence" value="ECO:0007669"/>
    <property type="project" value="TreeGrafter"/>
</dbReference>
<accession>A0A2N7PJZ0</accession>
<keyword evidence="5 9" id="KW-0067">ATP-binding</keyword>
<dbReference type="FunFam" id="1.10.730.10:FF:000011">
    <property type="entry name" value="Leucine--tRNA ligase chloroplastic/mitochondrial"/>
    <property type="match status" value="1"/>
</dbReference>
<dbReference type="Pfam" id="PF13603">
    <property type="entry name" value="tRNA-synt_1_2"/>
    <property type="match status" value="1"/>
</dbReference>
<dbReference type="Gene3D" id="3.40.50.620">
    <property type="entry name" value="HUPs"/>
    <property type="match status" value="2"/>
</dbReference>
<dbReference type="InterPro" id="IPR025709">
    <property type="entry name" value="Leu_tRNA-synth_edit"/>
</dbReference>
<keyword evidence="2 9" id="KW-0963">Cytoplasm</keyword>
<dbReference type="GO" id="GO:0005524">
    <property type="term" value="F:ATP binding"/>
    <property type="evidence" value="ECO:0007669"/>
    <property type="project" value="UniProtKB-UniRule"/>
</dbReference>
<evidence type="ECO:0000313" key="16">
    <source>
        <dbReference type="EMBL" id="PMP63186.1"/>
    </source>
</evidence>
<dbReference type="EC" id="6.1.1.4" evidence="9"/>
<feature type="domain" description="Aminoacyl-tRNA synthetase class Ia" evidence="12">
    <location>
        <begin position="420"/>
        <end position="577"/>
    </location>
</feature>
<feature type="binding site" evidence="9">
    <location>
        <position position="617"/>
    </location>
    <ligand>
        <name>ATP</name>
        <dbReference type="ChEBI" id="CHEBI:30616"/>
    </ligand>
</feature>
<feature type="domain" description="Aminoacyl-tRNA synthetase class Ia" evidence="12">
    <location>
        <begin position="613"/>
        <end position="654"/>
    </location>
</feature>
<dbReference type="Gene3D" id="2.20.28.290">
    <property type="match status" value="1"/>
</dbReference>
<evidence type="ECO:0000259" key="12">
    <source>
        <dbReference type="Pfam" id="PF00133"/>
    </source>
</evidence>
<dbReference type="PANTHER" id="PTHR43740">
    <property type="entry name" value="LEUCYL-TRNA SYNTHETASE"/>
    <property type="match status" value="1"/>
</dbReference>
<dbReference type="FunFam" id="3.40.50.620:FF:000056">
    <property type="entry name" value="Leucine--tRNA ligase"/>
    <property type="match status" value="1"/>
</dbReference>
<feature type="short sequence motif" description="'HIGH' region" evidence="9">
    <location>
        <begin position="41"/>
        <end position="51"/>
    </location>
</feature>
<evidence type="ECO:0000256" key="9">
    <source>
        <dbReference type="HAMAP-Rule" id="MF_00049"/>
    </source>
</evidence>
<comment type="caution">
    <text evidence="16">The sequence shown here is derived from an EMBL/GenBank/DDBJ whole genome shotgun (WGS) entry which is preliminary data.</text>
</comment>
<dbReference type="InterPro" id="IPR013155">
    <property type="entry name" value="M/V/L/I-tRNA-synth_anticd-bd"/>
</dbReference>
<dbReference type="InterPro" id="IPR009080">
    <property type="entry name" value="tRNAsynth_Ia_anticodon-bd"/>
</dbReference>
<feature type="coiled-coil region" evidence="11">
    <location>
        <begin position="682"/>
        <end position="709"/>
    </location>
</feature>
<feature type="short sequence motif" description="'KMSKS' region" evidence="9">
    <location>
        <begin position="614"/>
        <end position="618"/>
    </location>
</feature>
<dbReference type="PRINTS" id="PR00985">
    <property type="entry name" value="TRNASYNTHLEU"/>
</dbReference>
<evidence type="ECO:0000256" key="1">
    <source>
        <dbReference type="ARBA" id="ARBA00005594"/>
    </source>
</evidence>
<evidence type="ECO:0000256" key="2">
    <source>
        <dbReference type="ARBA" id="ARBA00022490"/>
    </source>
</evidence>
<dbReference type="AlphaFoldDB" id="A0A2N7PJZ0"/>
<dbReference type="CDD" id="cd07958">
    <property type="entry name" value="Anticodon_Ia_Leu_BEm"/>
    <property type="match status" value="1"/>
</dbReference>
<reference evidence="16 17" key="1">
    <citation type="submission" date="2018-01" db="EMBL/GenBank/DDBJ databases">
        <title>Metagenomic assembled genomes from two thermal pools in the Uzon Caldera, Kamchatka, Russia.</title>
        <authorList>
            <person name="Wilkins L."/>
            <person name="Ettinger C."/>
        </authorList>
    </citation>
    <scope>NUCLEOTIDE SEQUENCE [LARGE SCALE GENOMIC DNA]</scope>
    <source>
        <strain evidence="16">ZAV-15</strain>
    </source>
</reference>
<protein>
    <recommendedName>
        <fullName evidence="9">Leucine--tRNA ligase</fullName>
        <ecNumber evidence="9">6.1.1.4</ecNumber>
    </recommendedName>
    <alternativeName>
        <fullName evidence="9">Leucyl-tRNA synthetase</fullName>
        <shortName evidence="9">LeuRS</shortName>
    </alternativeName>
</protein>
<evidence type="ECO:0000256" key="5">
    <source>
        <dbReference type="ARBA" id="ARBA00022840"/>
    </source>
</evidence>
<evidence type="ECO:0000256" key="4">
    <source>
        <dbReference type="ARBA" id="ARBA00022741"/>
    </source>
</evidence>
<comment type="subcellular location">
    <subcellularLocation>
        <location evidence="9">Cytoplasm</location>
    </subcellularLocation>
</comment>
<dbReference type="CDD" id="cd00812">
    <property type="entry name" value="LeuRS_core"/>
    <property type="match status" value="1"/>
</dbReference>
<dbReference type="Gene3D" id="3.10.20.590">
    <property type="match status" value="1"/>
</dbReference>
<dbReference type="InterPro" id="IPR002302">
    <property type="entry name" value="Leu-tRNA-ligase"/>
</dbReference>
<dbReference type="GO" id="GO:0004823">
    <property type="term" value="F:leucine-tRNA ligase activity"/>
    <property type="evidence" value="ECO:0007669"/>
    <property type="project" value="UniProtKB-UniRule"/>
</dbReference>
<comment type="catalytic activity">
    <reaction evidence="8 9">
        <text>tRNA(Leu) + L-leucine + ATP = L-leucyl-tRNA(Leu) + AMP + diphosphate</text>
        <dbReference type="Rhea" id="RHEA:11688"/>
        <dbReference type="Rhea" id="RHEA-COMP:9613"/>
        <dbReference type="Rhea" id="RHEA-COMP:9622"/>
        <dbReference type="ChEBI" id="CHEBI:30616"/>
        <dbReference type="ChEBI" id="CHEBI:33019"/>
        <dbReference type="ChEBI" id="CHEBI:57427"/>
        <dbReference type="ChEBI" id="CHEBI:78442"/>
        <dbReference type="ChEBI" id="CHEBI:78494"/>
        <dbReference type="ChEBI" id="CHEBI:456215"/>
        <dbReference type="EC" id="6.1.1.4"/>
    </reaction>
</comment>
<dbReference type="Pfam" id="PF00133">
    <property type="entry name" value="tRNA-synt_1"/>
    <property type="match status" value="2"/>
</dbReference>
<dbReference type="Proteomes" id="UP000235731">
    <property type="component" value="Unassembled WGS sequence"/>
</dbReference>
<feature type="domain" description="Methionyl/Valyl/Leucyl/Isoleucyl-tRNA synthetase anticodon-binding" evidence="13">
    <location>
        <begin position="699"/>
        <end position="823"/>
    </location>
</feature>
<dbReference type="InterPro" id="IPR001412">
    <property type="entry name" value="aa-tRNA-synth_I_CS"/>
</dbReference>
<dbReference type="Pfam" id="PF09334">
    <property type="entry name" value="tRNA-synt_1g"/>
    <property type="match status" value="1"/>
</dbReference>
<dbReference type="PROSITE" id="PS00178">
    <property type="entry name" value="AA_TRNA_LIGASE_I"/>
    <property type="match status" value="1"/>
</dbReference>
<keyword evidence="4 9" id="KW-0547">Nucleotide-binding</keyword>
<dbReference type="InterPro" id="IPR009008">
    <property type="entry name" value="Val/Leu/Ile-tRNA-synth_edit"/>
</dbReference>
<evidence type="ECO:0000256" key="11">
    <source>
        <dbReference type="SAM" id="Coils"/>
    </source>
</evidence>
<keyword evidence="3 9" id="KW-0436">Ligase</keyword>